<dbReference type="Proteomes" id="UP000001052">
    <property type="component" value="Chromosome"/>
</dbReference>
<evidence type="ECO:0000313" key="4">
    <source>
        <dbReference type="EMBL" id="ACV67735.1"/>
    </source>
</evidence>
<dbReference type="SMART" id="SM00870">
    <property type="entry name" value="Asparaginase"/>
    <property type="match status" value="1"/>
</dbReference>
<gene>
    <name evidence="4" type="ordered locus">Dret_0438</name>
</gene>
<reference evidence="4 5" key="2">
    <citation type="journal article" date="2010" name="Stand. Genomic Sci.">
        <title>Complete genome sequence of Desulfohalobium retbaense type strain (HR(100)).</title>
        <authorList>
            <person name="Spring S."/>
            <person name="Nolan M."/>
            <person name="Lapidus A."/>
            <person name="Glavina Del Rio T."/>
            <person name="Copeland A."/>
            <person name="Tice H."/>
            <person name="Cheng J.F."/>
            <person name="Lucas S."/>
            <person name="Land M."/>
            <person name="Chen F."/>
            <person name="Bruce D."/>
            <person name="Goodwin L."/>
            <person name="Pitluck S."/>
            <person name="Ivanova N."/>
            <person name="Mavromatis K."/>
            <person name="Mikhailova N."/>
            <person name="Pati A."/>
            <person name="Chen A."/>
            <person name="Palaniappan K."/>
            <person name="Hauser L."/>
            <person name="Chang Y.J."/>
            <person name="Jeffries C.D."/>
            <person name="Munk C."/>
            <person name="Kiss H."/>
            <person name="Chain P."/>
            <person name="Han C."/>
            <person name="Brettin T."/>
            <person name="Detter J.C."/>
            <person name="Schuler E."/>
            <person name="Goker M."/>
            <person name="Rohde M."/>
            <person name="Bristow J."/>
            <person name="Eisen J.A."/>
            <person name="Markowitz V."/>
            <person name="Hugenholtz P."/>
            <person name="Kyrpides N.C."/>
            <person name="Klenk H.P."/>
        </authorList>
    </citation>
    <scope>NUCLEOTIDE SEQUENCE [LARGE SCALE GENOMIC DNA]</scope>
    <source>
        <strain evidence="4 5">DSM 5692</strain>
    </source>
</reference>
<dbReference type="HOGENOM" id="CLU_019134_4_2_7"/>
<dbReference type="InterPro" id="IPR037152">
    <property type="entry name" value="L-asparaginase_N_sf"/>
</dbReference>
<evidence type="ECO:0000256" key="1">
    <source>
        <dbReference type="PIRSR" id="PIRSR001220-1"/>
    </source>
</evidence>
<sequence length="177" mass="19857">MAQHPEKPIRILITGGTIDKDYNKLAGQLVLGKTHLQDILEQARCRVPVRVEQLMLVDSLEMTEENRQTVLQRCVDAPEERIIITHGTDTMVETARLLGGNALEKTIALVGAMIPYTFGRSDALFNLGCAFSTVQVMGHGVYITMNGRIFYWDNVRKNTSIGDFELLEDPGTHDKER</sequence>
<dbReference type="InterPro" id="IPR027474">
    <property type="entry name" value="L-asparaginase_N"/>
</dbReference>
<keyword evidence="5" id="KW-1185">Reference proteome</keyword>
<dbReference type="STRING" id="485915.Dret_0438"/>
<proteinExistence type="predicted"/>
<feature type="active site" description="O-isoaspartyl threonine intermediate" evidence="1">
    <location>
        <position position="17"/>
    </location>
</feature>
<dbReference type="eggNOG" id="COG0252">
    <property type="taxonomic scope" value="Bacteria"/>
</dbReference>
<reference evidence="5" key="1">
    <citation type="submission" date="2009-09" db="EMBL/GenBank/DDBJ databases">
        <title>The complete chromosome of Desulfohalobium retbaense DSM 5692.</title>
        <authorList>
            <consortium name="US DOE Joint Genome Institute (JGI-PGF)"/>
            <person name="Lucas S."/>
            <person name="Copeland A."/>
            <person name="Lapidus A."/>
            <person name="Glavina del Rio T."/>
            <person name="Dalin E."/>
            <person name="Tice H."/>
            <person name="Bruce D."/>
            <person name="Goodwin L."/>
            <person name="Pitluck S."/>
            <person name="Kyrpides N."/>
            <person name="Mavromatis K."/>
            <person name="Ivanova N."/>
            <person name="Mikhailova N."/>
            <person name="Munk A.C."/>
            <person name="Brettin T."/>
            <person name="Detter J.C."/>
            <person name="Han C."/>
            <person name="Tapia R."/>
            <person name="Larimer F."/>
            <person name="Land M."/>
            <person name="Hauser L."/>
            <person name="Markowitz V."/>
            <person name="Cheng J.-F."/>
            <person name="Hugenholtz P."/>
            <person name="Woyke T."/>
            <person name="Wu D."/>
            <person name="Spring S."/>
            <person name="Klenk H.-P."/>
            <person name="Eisen J.A."/>
        </authorList>
    </citation>
    <scope>NUCLEOTIDE SEQUENCE [LARGE SCALE GENOMIC DNA]</scope>
    <source>
        <strain evidence="5">DSM 5692</strain>
    </source>
</reference>
<protein>
    <submittedName>
        <fullName evidence="4">Asparaginase/glutaminase</fullName>
    </submittedName>
</protein>
<evidence type="ECO:0000256" key="2">
    <source>
        <dbReference type="PIRSR" id="PIRSR001220-2"/>
    </source>
</evidence>
<dbReference type="EMBL" id="CP001734">
    <property type="protein sequence ID" value="ACV67735.1"/>
    <property type="molecule type" value="Genomic_DNA"/>
</dbReference>
<accession>C8X0B0</accession>
<dbReference type="OrthoDB" id="9788068at2"/>
<organism evidence="4 5">
    <name type="scientific">Desulfohalobium retbaense (strain ATCC 49708 / DSM 5692 / JCM 16813 / HR100)</name>
    <dbReference type="NCBI Taxonomy" id="485915"/>
    <lineage>
        <taxon>Bacteria</taxon>
        <taxon>Pseudomonadati</taxon>
        <taxon>Thermodesulfobacteriota</taxon>
        <taxon>Desulfovibrionia</taxon>
        <taxon>Desulfovibrionales</taxon>
        <taxon>Desulfohalobiaceae</taxon>
        <taxon>Desulfohalobium</taxon>
    </lineage>
</organism>
<evidence type="ECO:0000259" key="3">
    <source>
        <dbReference type="Pfam" id="PF00710"/>
    </source>
</evidence>
<dbReference type="KEGG" id="drt:Dret_0438"/>
<dbReference type="GO" id="GO:0004067">
    <property type="term" value="F:asparaginase activity"/>
    <property type="evidence" value="ECO:0007669"/>
    <property type="project" value="UniProtKB-UniRule"/>
</dbReference>
<dbReference type="AlphaFoldDB" id="C8X0B0"/>
<dbReference type="PRINTS" id="PR00139">
    <property type="entry name" value="ASNGLNASE"/>
</dbReference>
<dbReference type="PIRSF" id="PIRSF500176">
    <property type="entry name" value="L_ASNase"/>
    <property type="match status" value="1"/>
</dbReference>
<feature type="binding site" evidence="2">
    <location>
        <begin position="88"/>
        <end position="89"/>
    </location>
    <ligand>
        <name>substrate</name>
    </ligand>
</feature>
<dbReference type="PANTHER" id="PTHR11707">
    <property type="entry name" value="L-ASPARAGINASE"/>
    <property type="match status" value="1"/>
</dbReference>
<feature type="domain" description="L-asparaginase N-terminal" evidence="3">
    <location>
        <begin position="9"/>
        <end position="160"/>
    </location>
</feature>
<dbReference type="Gene3D" id="3.40.50.1170">
    <property type="entry name" value="L-asparaginase, N-terminal domain"/>
    <property type="match status" value="1"/>
</dbReference>
<dbReference type="InterPro" id="IPR006034">
    <property type="entry name" value="Asparaginase/glutaminase-like"/>
</dbReference>
<feature type="binding site" evidence="2">
    <location>
        <position position="59"/>
    </location>
    <ligand>
        <name>substrate</name>
    </ligand>
</feature>
<dbReference type="SUPFAM" id="SSF53774">
    <property type="entry name" value="Glutaminase/Asparaginase"/>
    <property type="match status" value="1"/>
</dbReference>
<dbReference type="Pfam" id="PF00710">
    <property type="entry name" value="Asparaginase"/>
    <property type="match status" value="1"/>
</dbReference>
<name>C8X0B0_DESRD</name>
<dbReference type="PROSITE" id="PS51732">
    <property type="entry name" value="ASN_GLN_ASE_3"/>
    <property type="match status" value="1"/>
</dbReference>
<dbReference type="PANTHER" id="PTHR11707:SF28">
    <property type="entry name" value="60 KDA LYSOPHOSPHOLIPASE"/>
    <property type="match status" value="1"/>
</dbReference>
<dbReference type="PIRSF" id="PIRSF001220">
    <property type="entry name" value="L-ASNase_gatD"/>
    <property type="match status" value="1"/>
</dbReference>
<evidence type="ECO:0000313" key="5">
    <source>
        <dbReference type="Proteomes" id="UP000001052"/>
    </source>
</evidence>
<dbReference type="InterPro" id="IPR036152">
    <property type="entry name" value="Asp/glu_Ase-like_sf"/>
</dbReference>
<dbReference type="RefSeq" id="WP_015750893.1">
    <property type="nucleotide sequence ID" value="NC_013223.1"/>
</dbReference>